<dbReference type="InterPro" id="IPR011990">
    <property type="entry name" value="TPR-like_helical_dom_sf"/>
</dbReference>
<dbReference type="eggNOG" id="KOG4197">
    <property type="taxonomic scope" value="Eukaryota"/>
</dbReference>
<evidence type="ECO:0000256" key="2">
    <source>
        <dbReference type="ARBA" id="ARBA00022737"/>
    </source>
</evidence>
<evidence type="ECO:0000313" key="5">
    <source>
        <dbReference type="Proteomes" id="UP000001514"/>
    </source>
</evidence>
<protein>
    <recommendedName>
        <fullName evidence="6">Pentacotripeptide-repeat region of PRORP domain-containing protein</fullName>
    </recommendedName>
</protein>
<dbReference type="Pfam" id="PF13041">
    <property type="entry name" value="PPR_2"/>
    <property type="match status" value="1"/>
</dbReference>
<feature type="repeat" description="PPR" evidence="3">
    <location>
        <begin position="328"/>
        <end position="362"/>
    </location>
</feature>
<dbReference type="AlphaFoldDB" id="D8T6N2"/>
<dbReference type="Pfam" id="PF13812">
    <property type="entry name" value="PPR_3"/>
    <property type="match status" value="3"/>
</dbReference>
<dbReference type="NCBIfam" id="TIGR00756">
    <property type="entry name" value="PPR"/>
    <property type="match status" value="6"/>
</dbReference>
<dbReference type="InterPro" id="IPR002885">
    <property type="entry name" value="PPR_rpt"/>
</dbReference>
<dbReference type="OMA" id="NKKGYPP"/>
<feature type="repeat" description="PPR" evidence="3">
    <location>
        <begin position="433"/>
        <end position="467"/>
    </location>
</feature>
<feature type="repeat" description="PPR" evidence="3">
    <location>
        <begin position="398"/>
        <end position="432"/>
    </location>
</feature>
<feature type="repeat" description="PPR" evidence="3">
    <location>
        <begin position="188"/>
        <end position="222"/>
    </location>
</feature>
<dbReference type="KEGG" id="smo:SELMODRAFT_448344"/>
<feature type="repeat" description="PPR" evidence="3">
    <location>
        <begin position="468"/>
        <end position="502"/>
    </location>
</feature>
<dbReference type="Gene3D" id="1.25.40.10">
    <property type="entry name" value="Tetratricopeptide repeat domain"/>
    <property type="match status" value="3"/>
</dbReference>
<comment type="similarity">
    <text evidence="1">Belongs to the PPR family. P subfamily.</text>
</comment>
<evidence type="ECO:0000256" key="1">
    <source>
        <dbReference type="ARBA" id="ARBA00007626"/>
    </source>
</evidence>
<evidence type="ECO:0008006" key="6">
    <source>
        <dbReference type="Google" id="ProtNLM"/>
    </source>
</evidence>
<name>D8T6N2_SELML</name>
<sequence length="561" mass="63016">MAGVLPFSCFQRRYFDAPDTKCGSSSLSDCTEPCSSSVASPCWISSRYDPRGAGRGVRIQVAAAVARNSPRIRNLRNNPGPALSPEQLAWERMMLEVEKSPEPLAILKKYAGDGNISRESVVGTLTRFKQMQAWKIIIKFTEWLMEQGWYNFNQKDYFLVLLAYCKDGQVDKTEGIFQRMAELGVVANIEMYTLQIEGYGRRRSFDKAEAVFQRLLTTGPSPTAQTYQTMMKSYSEAGRLDDVQRIFKLVTDSPSPTVKPDARMYNLMIHTYGKQGKVEQAMSVYQSMKRERVALTIVTFNSLLACQKTWKDAEDVFRKLQAAKLDPDVFSYTALVNAYAKARRAECAHAAFDDMIAAGIRPTQVAYNALINAYAKCKDPEGARAVLKQMKQNGCTPTVESYTSLISAYVSVNLMAKAEQTVLRMKEADLQPNLQTFCVLMTGYANGNKLDNMMRSFETMKLAGLEPNRHVYTVLVNAYGSNDDFDSAIIWYKQMLGTGYKPDPILRTVLLKIAKSHEQTEEIHELLGMQKPARSLEEGLDTGLDTLVLPQLEKQELVAAR</sequence>
<dbReference type="PANTHER" id="PTHR47447">
    <property type="entry name" value="OS03G0856100 PROTEIN"/>
    <property type="match status" value="1"/>
</dbReference>
<feature type="repeat" description="PPR" evidence="3">
    <location>
        <begin position="363"/>
        <end position="397"/>
    </location>
</feature>
<reference evidence="4 5" key="1">
    <citation type="journal article" date="2011" name="Science">
        <title>The Selaginella genome identifies genetic changes associated with the evolution of vascular plants.</title>
        <authorList>
            <person name="Banks J.A."/>
            <person name="Nishiyama T."/>
            <person name="Hasebe M."/>
            <person name="Bowman J.L."/>
            <person name="Gribskov M."/>
            <person name="dePamphilis C."/>
            <person name="Albert V.A."/>
            <person name="Aono N."/>
            <person name="Aoyama T."/>
            <person name="Ambrose B.A."/>
            <person name="Ashton N.W."/>
            <person name="Axtell M.J."/>
            <person name="Barker E."/>
            <person name="Barker M.S."/>
            <person name="Bennetzen J.L."/>
            <person name="Bonawitz N.D."/>
            <person name="Chapple C."/>
            <person name="Cheng C."/>
            <person name="Correa L.G."/>
            <person name="Dacre M."/>
            <person name="DeBarry J."/>
            <person name="Dreyer I."/>
            <person name="Elias M."/>
            <person name="Engstrom E.M."/>
            <person name="Estelle M."/>
            <person name="Feng L."/>
            <person name="Finet C."/>
            <person name="Floyd S.K."/>
            <person name="Frommer W.B."/>
            <person name="Fujita T."/>
            <person name="Gramzow L."/>
            <person name="Gutensohn M."/>
            <person name="Harholt J."/>
            <person name="Hattori M."/>
            <person name="Heyl A."/>
            <person name="Hirai T."/>
            <person name="Hiwatashi Y."/>
            <person name="Ishikawa M."/>
            <person name="Iwata M."/>
            <person name="Karol K.G."/>
            <person name="Koehler B."/>
            <person name="Kolukisaoglu U."/>
            <person name="Kubo M."/>
            <person name="Kurata T."/>
            <person name="Lalonde S."/>
            <person name="Li K."/>
            <person name="Li Y."/>
            <person name="Litt A."/>
            <person name="Lyons E."/>
            <person name="Manning G."/>
            <person name="Maruyama T."/>
            <person name="Michael T.P."/>
            <person name="Mikami K."/>
            <person name="Miyazaki S."/>
            <person name="Morinaga S."/>
            <person name="Murata T."/>
            <person name="Mueller-Roeber B."/>
            <person name="Nelson D.R."/>
            <person name="Obara M."/>
            <person name="Oguri Y."/>
            <person name="Olmstead R.G."/>
            <person name="Onodera N."/>
            <person name="Petersen B.L."/>
            <person name="Pils B."/>
            <person name="Prigge M."/>
            <person name="Rensing S.A."/>
            <person name="Riano-Pachon D.M."/>
            <person name="Roberts A.W."/>
            <person name="Sato Y."/>
            <person name="Scheller H.V."/>
            <person name="Schulz B."/>
            <person name="Schulz C."/>
            <person name="Shakirov E.V."/>
            <person name="Shibagaki N."/>
            <person name="Shinohara N."/>
            <person name="Shippen D.E."/>
            <person name="Soerensen I."/>
            <person name="Sotooka R."/>
            <person name="Sugimoto N."/>
            <person name="Sugita M."/>
            <person name="Sumikawa N."/>
            <person name="Tanurdzic M."/>
            <person name="Theissen G."/>
            <person name="Ulvskov P."/>
            <person name="Wakazuki S."/>
            <person name="Weng J.K."/>
            <person name="Willats W.W."/>
            <person name="Wipf D."/>
            <person name="Wolf P.G."/>
            <person name="Yang L."/>
            <person name="Zimmer A.D."/>
            <person name="Zhu Q."/>
            <person name="Mitros T."/>
            <person name="Hellsten U."/>
            <person name="Loque D."/>
            <person name="Otillar R."/>
            <person name="Salamov A."/>
            <person name="Schmutz J."/>
            <person name="Shapiro H."/>
            <person name="Lindquist E."/>
            <person name="Lucas S."/>
            <person name="Rokhsar D."/>
            <person name="Grigoriev I.V."/>
        </authorList>
    </citation>
    <scope>NUCLEOTIDE SEQUENCE [LARGE SCALE GENOMIC DNA]</scope>
</reference>
<keyword evidence="2" id="KW-0677">Repeat</keyword>
<dbReference type="OrthoDB" id="185373at2759"/>
<dbReference type="PANTHER" id="PTHR47447:SF21">
    <property type="entry name" value="PENTACOTRIPEPTIDE-REPEAT REGION OF PRORP DOMAIN-CONTAINING PROTEIN"/>
    <property type="match status" value="1"/>
</dbReference>
<dbReference type="InParanoid" id="D8T6N2"/>
<evidence type="ECO:0000256" key="3">
    <source>
        <dbReference type="PROSITE-ProRule" id="PRU00708"/>
    </source>
</evidence>
<dbReference type="Proteomes" id="UP000001514">
    <property type="component" value="Unassembled WGS sequence"/>
</dbReference>
<keyword evidence="5" id="KW-1185">Reference proteome</keyword>
<dbReference type="Gramene" id="EFJ07667">
    <property type="protein sequence ID" value="EFJ07667"/>
    <property type="gene ID" value="SELMODRAFT_448344"/>
</dbReference>
<feature type="repeat" description="PPR" evidence="3">
    <location>
        <begin position="153"/>
        <end position="187"/>
    </location>
</feature>
<proteinExistence type="inferred from homology"/>
<dbReference type="PROSITE" id="PS51375">
    <property type="entry name" value="PPR"/>
    <property type="match status" value="8"/>
</dbReference>
<dbReference type="EMBL" id="GL377682">
    <property type="protein sequence ID" value="EFJ07667.1"/>
    <property type="molecule type" value="Genomic_DNA"/>
</dbReference>
<gene>
    <name evidence="4" type="ORF">SELMODRAFT_448344</name>
</gene>
<dbReference type="SUPFAM" id="SSF48452">
    <property type="entry name" value="TPR-like"/>
    <property type="match status" value="1"/>
</dbReference>
<feature type="repeat" description="PPR" evidence="3">
    <location>
        <begin position="261"/>
        <end position="295"/>
    </location>
</feature>
<dbReference type="HOGENOM" id="CLU_002706_49_0_1"/>
<evidence type="ECO:0000313" key="4">
    <source>
        <dbReference type="EMBL" id="EFJ07667.1"/>
    </source>
</evidence>
<accession>D8T6N2</accession>
<organism evidence="5">
    <name type="scientific">Selaginella moellendorffii</name>
    <name type="common">Spikemoss</name>
    <dbReference type="NCBI Taxonomy" id="88036"/>
    <lineage>
        <taxon>Eukaryota</taxon>
        <taxon>Viridiplantae</taxon>
        <taxon>Streptophyta</taxon>
        <taxon>Embryophyta</taxon>
        <taxon>Tracheophyta</taxon>
        <taxon>Lycopodiopsida</taxon>
        <taxon>Selaginellales</taxon>
        <taxon>Selaginellaceae</taxon>
        <taxon>Selaginella</taxon>
    </lineage>
</organism>